<dbReference type="PANTHER" id="PTHR33172:SF105">
    <property type="entry name" value="OS04G0583200 PROTEIN"/>
    <property type="match status" value="1"/>
</dbReference>
<dbReference type="ExpressionAtlas" id="A0A3L6FTI1">
    <property type="expression patterns" value="baseline and differential"/>
</dbReference>
<dbReference type="GO" id="GO:0005634">
    <property type="term" value="C:nucleus"/>
    <property type="evidence" value="ECO:0007669"/>
    <property type="project" value="UniProtKB-SubCell"/>
</dbReference>
<keyword evidence="2" id="KW-0539">Nucleus</keyword>
<dbReference type="AlphaFoldDB" id="A0A3L6FTI1"/>
<evidence type="ECO:0000313" key="4">
    <source>
        <dbReference type="EMBL" id="PWZ36550.1"/>
    </source>
</evidence>
<feature type="region of interest" description="Disordered" evidence="3">
    <location>
        <begin position="98"/>
        <end position="141"/>
    </location>
</feature>
<gene>
    <name evidence="4" type="ORF">Zm00014a_016034</name>
</gene>
<name>A0A3L6FTI1_MAIZE</name>
<feature type="region of interest" description="Disordered" evidence="3">
    <location>
        <begin position="18"/>
        <end position="51"/>
    </location>
</feature>
<dbReference type="EMBL" id="NCVQ01000003">
    <property type="protein sequence ID" value="PWZ36550.1"/>
    <property type="molecule type" value="Genomic_DNA"/>
</dbReference>
<organism evidence="4">
    <name type="scientific">Zea mays</name>
    <name type="common">Maize</name>
    <dbReference type="NCBI Taxonomy" id="4577"/>
    <lineage>
        <taxon>Eukaryota</taxon>
        <taxon>Viridiplantae</taxon>
        <taxon>Streptophyta</taxon>
        <taxon>Embryophyta</taxon>
        <taxon>Tracheophyta</taxon>
        <taxon>Spermatophyta</taxon>
        <taxon>Magnoliopsida</taxon>
        <taxon>Liliopsida</taxon>
        <taxon>Poales</taxon>
        <taxon>Poaceae</taxon>
        <taxon>PACMAD clade</taxon>
        <taxon>Panicoideae</taxon>
        <taxon>Andropogonodae</taxon>
        <taxon>Andropogoneae</taxon>
        <taxon>Tripsacinae</taxon>
        <taxon>Zea</taxon>
    </lineage>
</organism>
<evidence type="ECO:0000256" key="1">
    <source>
        <dbReference type="ARBA" id="ARBA00004123"/>
    </source>
</evidence>
<reference evidence="4" key="1">
    <citation type="journal article" date="2018" name="Nat. Genet.">
        <title>Extensive intraspecific gene order and gene structural variations between Mo17 and other maize genomes.</title>
        <authorList>
            <person name="Sun S."/>
            <person name="Zhou Y."/>
            <person name="Chen J."/>
            <person name="Shi J."/>
            <person name="Zhao H."/>
            <person name="Zhao H."/>
            <person name="Song W."/>
            <person name="Zhang M."/>
            <person name="Cui Y."/>
            <person name="Dong X."/>
            <person name="Liu H."/>
            <person name="Ma X."/>
            <person name="Jiao Y."/>
            <person name="Wang B."/>
            <person name="Wei X."/>
            <person name="Stein J.C."/>
            <person name="Glaubitz J.C."/>
            <person name="Lu F."/>
            <person name="Yu G."/>
            <person name="Liang C."/>
            <person name="Fengler K."/>
            <person name="Li B."/>
            <person name="Rafalski A."/>
            <person name="Schnable P.S."/>
            <person name="Ware D.H."/>
            <person name="Buckler E.S."/>
            <person name="Lai J."/>
        </authorList>
    </citation>
    <scope>NUCLEOTIDE SEQUENCE [LARGE SCALE GENOMIC DNA]</scope>
    <source>
        <tissue evidence="4">Seedling</tissue>
    </source>
</reference>
<feature type="compositionally biased region" description="Low complexity" evidence="3">
    <location>
        <begin position="27"/>
        <end position="51"/>
    </location>
</feature>
<dbReference type="InterPro" id="IPR051992">
    <property type="entry name" value="OxStress_Response_Reg"/>
</dbReference>
<comment type="subcellular location">
    <subcellularLocation>
        <location evidence="1">Nucleus</location>
    </subcellularLocation>
</comment>
<sequence>MEAYVLFAPAKEVIRFEEQEEDIGCPSESSAARSTSSSSSSSDGVDLADDASSSGSSCHFEMASLMTQLPIKRGLSKFFDGKSQSFASLAAVGGLEDLPKPPAKRLKTSRSCGVGLEDAHRRGPPSATGRKQASRARLTPPALASAPRRLVRARPLVLARPAAAGKPLLFAHVVMVHRLDYGCVAAFDLVSPRRKMPTRPDALHALAHTGDGQCLVQWQCGTVAAASLLSSSWALMGGGRRQATVLAKMC</sequence>
<evidence type="ECO:0000256" key="2">
    <source>
        <dbReference type="ARBA" id="ARBA00023242"/>
    </source>
</evidence>
<evidence type="ECO:0000256" key="3">
    <source>
        <dbReference type="SAM" id="MobiDB-lite"/>
    </source>
</evidence>
<comment type="caution">
    <text evidence="4">The sequence shown here is derived from an EMBL/GenBank/DDBJ whole genome shotgun (WGS) entry which is preliminary data.</text>
</comment>
<protein>
    <submittedName>
        <fullName evidence="4">Uncharacterized protein</fullName>
    </submittedName>
</protein>
<dbReference type="Proteomes" id="UP000251960">
    <property type="component" value="Chromosome 2"/>
</dbReference>
<dbReference type="GO" id="GO:0006950">
    <property type="term" value="P:response to stress"/>
    <property type="evidence" value="ECO:0007669"/>
    <property type="project" value="UniProtKB-ARBA"/>
</dbReference>
<proteinExistence type="predicted"/>
<accession>A0A3L6FTI1</accession>
<dbReference type="PANTHER" id="PTHR33172">
    <property type="entry name" value="OS08G0516900 PROTEIN"/>
    <property type="match status" value="1"/>
</dbReference>